<dbReference type="SUPFAM" id="SSF51161">
    <property type="entry name" value="Trimeric LpxA-like enzymes"/>
    <property type="match status" value="1"/>
</dbReference>
<dbReference type="InterPro" id="IPR001451">
    <property type="entry name" value="Hexapep"/>
</dbReference>
<name>A0ABV2KBT7_SPOPS</name>
<protein>
    <submittedName>
        <fullName evidence="3">Acetyltransferase-like isoleucine patch superfamily enzyme</fullName>
    </submittedName>
</protein>
<sequence>MNSIDELKKLSLFKSLLFNFKYVRNNTSSRIACFLYKKTVFEFDKSSKIIINKGRLTFNKSFQKKNPFSTLVTLRENSKIVVNGRFHFYRGSVISIGNDATLELGDASYLNSHCKIICQEKITIGDGVLIADNVVIRDSDMHKIIGQKSEISKPIHIGDHVWIGDGARIMKGVTIGNGAVVAAGAIVTKDVPPKTLVAGVPAKVVRKDIEWEA</sequence>
<proteinExistence type="predicted"/>
<dbReference type="PANTHER" id="PTHR23416">
    <property type="entry name" value="SIALIC ACID SYNTHASE-RELATED"/>
    <property type="match status" value="1"/>
</dbReference>
<keyword evidence="1" id="KW-0808">Transferase</keyword>
<dbReference type="PANTHER" id="PTHR23416:SF78">
    <property type="entry name" value="LIPOPOLYSACCHARIDE BIOSYNTHESIS O-ACETYL TRANSFERASE WBBJ-RELATED"/>
    <property type="match status" value="1"/>
</dbReference>
<dbReference type="EMBL" id="JBEPME010000005">
    <property type="protein sequence ID" value="MET3658539.1"/>
    <property type="molecule type" value="Genomic_DNA"/>
</dbReference>
<dbReference type="RefSeq" id="WP_354314206.1">
    <property type="nucleotide sequence ID" value="NZ_JBEPME010000005.1"/>
</dbReference>
<dbReference type="InterPro" id="IPR018357">
    <property type="entry name" value="Hexapep_transf_CS"/>
</dbReference>
<dbReference type="InterPro" id="IPR011004">
    <property type="entry name" value="Trimer_LpxA-like_sf"/>
</dbReference>
<dbReference type="PROSITE" id="PS00101">
    <property type="entry name" value="HEXAPEP_TRANSFERASES"/>
    <property type="match status" value="1"/>
</dbReference>
<evidence type="ECO:0000313" key="4">
    <source>
        <dbReference type="Proteomes" id="UP001549104"/>
    </source>
</evidence>
<evidence type="ECO:0000313" key="3">
    <source>
        <dbReference type="EMBL" id="MET3658539.1"/>
    </source>
</evidence>
<reference evidence="3 4" key="1">
    <citation type="submission" date="2024-06" db="EMBL/GenBank/DDBJ databases">
        <title>Sorghum-associated microbial communities from plants grown in Nebraska, USA.</title>
        <authorList>
            <person name="Schachtman D."/>
        </authorList>
    </citation>
    <scope>NUCLEOTIDE SEQUENCE [LARGE SCALE GENOMIC DNA]</scope>
    <source>
        <strain evidence="3 4">1288</strain>
    </source>
</reference>
<organism evidence="3 4">
    <name type="scientific">Sporosarcina psychrophila</name>
    <name type="common">Bacillus psychrophilus</name>
    <dbReference type="NCBI Taxonomy" id="1476"/>
    <lineage>
        <taxon>Bacteria</taxon>
        <taxon>Bacillati</taxon>
        <taxon>Bacillota</taxon>
        <taxon>Bacilli</taxon>
        <taxon>Bacillales</taxon>
        <taxon>Caryophanaceae</taxon>
        <taxon>Sporosarcina</taxon>
    </lineage>
</organism>
<gene>
    <name evidence="3" type="ORF">ABIC55_003656</name>
</gene>
<keyword evidence="4" id="KW-1185">Reference proteome</keyword>
<dbReference type="InterPro" id="IPR051159">
    <property type="entry name" value="Hexapeptide_acetyltransf"/>
</dbReference>
<evidence type="ECO:0000256" key="2">
    <source>
        <dbReference type="ARBA" id="ARBA00022737"/>
    </source>
</evidence>
<evidence type="ECO:0000256" key="1">
    <source>
        <dbReference type="ARBA" id="ARBA00022679"/>
    </source>
</evidence>
<comment type="caution">
    <text evidence="3">The sequence shown here is derived from an EMBL/GenBank/DDBJ whole genome shotgun (WGS) entry which is preliminary data.</text>
</comment>
<dbReference type="Proteomes" id="UP001549104">
    <property type="component" value="Unassembled WGS sequence"/>
</dbReference>
<dbReference type="Pfam" id="PF00132">
    <property type="entry name" value="Hexapep"/>
    <property type="match status" value="1"/>
</dbReference>
<accession>A0ABV2KBT7</accession>
<dbReference type="CDD" id="cd04647">
    <property type="entry name" value="LbH_MAT_like"/>
    <property type="match status" value="1"/>
</dbReference>
<keyword evidence="2" id="KW-0677">Repeat</keyword>
<dbReference type="Gene3D" id="2.160.10.10">
    <property type="entry name" value="Hexapeptide repeat proteins"/>
    <property type="match status" value="1"/>
</dbReference>